<keyword evidence="2" id="KW-1185">Reference proteome</keyword>
<sequence length="67" mass="7178">MSASDPPGAVQVNTGAKKTEPHAWIVALTVPTYPAAVAVRRPTTGMFTVPAVTFRPSQLLYLLSYYA</sequence>
<accession>A0A1W0VR52</accession>
<dbReference type="InParanoid" id="A0A1W0VR52"/>
<dbReference type="EMBL" id="CM000769">
    <property type="protein sequence ID" value="OQU75752.1"/>
    <property type="molecule type" value="Genomic_DNA"/>
</dbReference>
<evidence type="ECO:0000313" key="2">
    <source>
        <dbReference type="Proteomes" id="UP000000768"/>
    </source>
</evidence>
<reference evidence="2" key="2">
    <citation type="journal article" date="2018" name="Plant J.">
        <title>The Sorghum bicolor reference genome: improved assembly, gene annotations, a transcriptome atlas, and signatures of genome organization.</title>
        <authorList>
            <person name="McCormick R.F."/>
            <person name="Truong S.K."/>
            <person name="Sreedasyam A."/>
            <person name="Jenkins J."/>
            <person name="Shu S."/>
            <person name="Sims D."/>
            <person name="Kennedy M."/>
            <person name="Amirebrahimi M."/>
            <person name="Weers B.D."/>
            <person name="McKinley B."/>
            <person name="Mattison A."/>
            <person name="Morishige D.T."/>
            <person name="Grimwood J."/>
            <person name="Schmutz J."/>
            <person name="Mullet J.E."/>
        </authorList>
    </citation>
    <scope>NUCLEOTIDE SEQUENCE [LARGE SCALE GENOMIC DNA]</scope>
    <source>
        <strain evidence="2">cv. BTx623</strain>
    </source>
</reference>
<name>A0A1W0VR52_SORBI</name>
<reference evidence="1 2" key="1">
    <citation type="journal article" date="2009" name="Nature">
        <title>The Sorghum bicolor genome and the diversification of grasses.</title>
        <authorList>
            <person name="Paterson A.H."/>
            <person name="Bowers J.E."/>
            <person name="Bruggmann R."/>
            <person name="Dubchak I."/>
            <person name="Grimwood J."/>
            <person name="Gundlach H."/>
            <person name="Haberer G."/>
            <person name="Hellsten U."/>
            <person name="Mitros T."/>
            <person name="Poliakov A."/>
            <person name="Schmutz J."/>
            <person name="Spannagl M."/>
            <person name="Tang H."/>
            <person name="Wang X."/>
            <person name="Wicker T."/>
            <person name="Bharti A.K."/>
            <person name="Chapman J."/>
            <person name="Feltus F.A."/>
            <person name="Gowik U."/>
            <person name="Grigoriev I.V."/>
            <person name="Lyons E."/>
            <person name="Maher C.A."/>
            <person name="Martis M."/>
            <person name="Narechania A."/>
            <person name="Otillar R.P."/>
            <person name="Penning B.W."/>
            <person name="Salamov A.A."/>
            <person name="Wang Y."/>
            <person name="Zhang L."/>
            <person name="Carpita N.C."/>
            <person name="Freeling M."/>
            <person name="Gingle A.R."/>
            <person name="Hash C.T."/>
            <person name="Keller B."/>
            <person name="Klein P."/>
            <person name="Kresovich S."/>
            <person name="McCann M.C."/>
            <person name="Ming R."/>
            <person name="Peterson D.G."/>
            <person name="Mehboob-ur-Rahman"/>
            <person name="Ware D."/>
            <person name="Westhoff P."/>
            <person name="Mayer K.F."/>
            <person name="Messing J."/>
            <person name="Rokhsar D.S."/>
        </authorList>
    </citation>
    <scope>NUCLEOTIDE SEQUENCE [LARGE SCALE GENOMIC DNA]</scope>
    <source>
        <strain evidence="2">cv. BTx623</strain>
    </source>
</reference>
<protein>
    <submittedName>
        <fullName evidence="1">Uncharacterized protein</fullName>
    </submittedName>
</protein>
<gene>
    <name evidence="1" type="ORF">SORBI_3010G023132</name>
</gene>
<dbReference type="Proteomes" id="UP000000768">
    <property type="component" value="Chromosome 10"/>
</dbReference>
<dbReference type="AlphaFoldDB" id="A0A1W0VR52"/>
<evidence type="ECO:0000313" key="1">
    <source>
        <dbReference type="EMBL" id="OQU75752.1"/>
    </source>
</evidence>
<proteinExistence type="predicted"/>
<organism evidence="1 2">
    <name type="scientific">Sorghum bicolor</name>
    <name type="common">Sorghum</name>
    <name type="synonym">Sorghum vulgare</name>
    <dbReference type="NCBI Taxonomy" id="4558"/>
    <lineage>
        <taxon>Eukaryota</taxon>
        <taxon>Viridiplantae</taxon>
        <taxon>Streptophyta</taxon>
        <taxon>Embryophyta</taxon>
        <taxon>Tracheophyta</taxon>
        <taxon>Spermatophyta</taxon>
        <taxon>Magnoliopsida</taxon>
        <taxon>Liliopsida</taxon>
        <taxon>Poales</taxon>
        <taxon>Poaceae</taxon>
        <taxon>PACMAD clade</taxon>
        <taxon>Panicoideae</taxon>
        <taxon>Andropogonodae</taxon>
        <taxon>Andropogoneae</taxon>
        <taxon>Sorghinae</taxon>
        <taxon>Sorghum</taxon>
    </lineage>
</organism>
<dbReference type="Gramene" id="OQU75752">
    <property type="protein sequence ID" value="OQU75752"/>
    <property type="gene ID" value="SORBI_3010G023132"/>
</dbReference>